<evidence type="ECO:0000256" key="4">
    <source>
        <dbReference type="ARBA" id="ARBA00023163"/>
    </source>
</evidence>
<dbReference type="InterPro" id="IPR025662">
    <property type="entry name" value="Sigma_54_int_dom_ATP-bd_1"/>
</dbReference>
<dbReference type="NCBIfam" id="NF003451">
    <property type="entry name" value="PRK05022.1"/>
    <property type="match status" value="1"/>
</dbReference>
<evidence type="ECO:0000256" key="2">
    <source>
        <dbReference type="ARBA" id="ARBA00022840"/>
    </source>
</evidence>
<protein>
    <submittedName>
        <fullName evidence="6">Hydrogenase-4 transcriptional activator</fullName>
    </submittedName>
</protein>
<keyword evidence="2" id="KW-0067">ATP-binding</keyword>
<dbReference type="AlphaFoldDB" id="A0A0C2D9W6"/>
<evidence type="ECO:0000256" key="3">
    <source>
        <dbReference type="ARBA" id="ARBA00023015"/>
    </source>
</evidence>
<keyword evidence="3" id="KW-0805">Transcription regulation</keyword>
<dbReference type="GO" id="GO:0005524">
    <property type="term" value="F:ATP binding"/>
    <property type="evidence" value="ECO:0007669"/>
    <property type="project" value="UniProtKB-KW"/>
</dbReference>
<dbReference type="Gene3D" id="1.10.10.60">
    <property type="entry name" value="Homeodomain-like"/>
    <property type="match status" value="1"/>
</dbReference>
<dbReference type="SMART" id="SM00382">
    <property type="entry name" value="AAA"/>
    <property type="match status" value="1"/>
</dbReference>
<name>A0A0C2D9W6_9BACT</name>
<sequence>MVRRTFARNLLAAARCFEGERAPGPAVVGRVLGLLRDATGADAVALLTGEGQALRVSGATGLLGRARGLRLEVDAHPRLSALVDASSPLVFAPDDPRPDPWDGFLLVDPKAKVHACAGAALRGTDARSCGVVTLDAASPQAFGGEIVGELASFAALLELAIDMDQPALAPRTRASTRELIGHSPAMQKLRREIELVAPSNLPVLIEGETGVGKELVAEAIHAASTRAAGPLVRVNCAALPESLAESELFGHRRGAFTGAVTNYRGAFARADGGTLLLDEFGELEPRLQAKMLRVLQDGELAVLGEERTQRVDVRVIAASNQDLSQAVAAGRFRADLWYRVAGYRVRVPALRERERDILMLAGYFLDQAGAGLGLLEAKLSPAAQRCVVEYPWPGNVRELEHRVARACLRVAARSPVLPAVVGPEDLELERDEAARPHLAVLDELPANGLAAAVEDLRRALIERAVALSNGNWAEAARRLQIDRSNLHRMARRLDM</sequence>
<dbReference type="InterPro" id="IPR003593">
    <property type="entry name" value="AAA+_ATPase"/>
</dbReference>
<dbReference type="PROSITE" id="PS00675">
    <property type="entry name" value="SIGMA54_INTERACT_1"/>
    <property type="match status" value="1"/>
</dbReference>
<dbReference type="GO" id="GO:0006355">
    <property type="term" value="P:regulation of DNA-templated transcription"/>
    <property type="evidence" value="ECO:0007669"/>
    <property type="project" value="InterPro"/>
</dbReference>
<dbReference type="Proteomes" id="UP000031599">
    <property type="component" value="Unassembled WGS sequence"/>
</dbReference>
<dbReference type="CDD" id="cd00009">
    <property type="entry name" value="AAA"/>
    <property type="match status" value="1"/>
</dbReference>
<evidence type="ECO:0000259" key="5">
    <source>
        <dbReference type="PROSITE" id="PS50045"/>
    </source>
</evidence>
<dbReference type="InterPro" id="IPR009057">
    <property type="entry name" value="Homeodomain-like_sf"/>
</dbReference>
<dbReference type="PROSITE" id="PS50045">
    <property type="entry name" value="SIGMA54_INTERACT_4"/>
    <property type="match status" value="1"/>
</dbReference>
<reference evidence="6 7" key="1">
    <citation type="submission" date="2014-12" db="EMBL/GenBank/DDBJ databases">
        <title>Genome assembly of Enhygromyxa salina DSM 15201.</title>
        <authorList>
            <person name="Sharma G."/>
            <person name="Subramanian S."/>
        </authorList>
    </citation>
    <scope>NUCLEOTIDE SEQUENCE [LARGE SCALE GENOMIC DNA]</scope>
    <source>
        <strain evidence="6 7">DSM 15201</strain>
    </source>
</reference>
<dbReference type="Pfam" id="PF00158">
    <property type="entry name" value="Sigma54_activat"/>
    <property type="match status" value="1"/>
</dbReference>
<dbReference type="InterPro" id="IPR025944">
    <property type="entry name" value="Sigma_54_int_dom_CS"/>
</dbReference>
<feature type="domain" description="Sigma-54 factor interaction" evidence="5">
    <location>
        <begin position="179"/>
        <end position="408"/>
    </location>
</feature>
<dbReference type="PANTHER" id="PTHR32071:SF35">
    <property type="entry name" value="ANAEROBIC NITRIC OXIDE REDUCTASE TRANSCRIPTION REGULATOR NORR"/>
    <property type="match status" value="1"/>
</dbReference>
<dbReference type="Gene3D" id="1.10.8.60">
    <property type="match status" value="1"/>
</dbReference>
<dbReference type="EMBL" id="JMCC02000033">
    <property type="protein sequence ID" value="KIG16702.1"/>
    <property type="molecule type" value="Genomic_DNA"/>
</dbReference>
<evidence type="ECO:0000313" key="7">
    <source>
        <dbReference type="Proteomes" id="UP000031599"/>
    </source>
</evidence>
<dbReference type="Gene3D" id="3.40.50.300">
    <property type="entry name" value="P-loop containing nucleotide triphosphate hydrolases"/>
    <property type="match status" value="1"/>
</dbReference>
<dbReference type="PANTHER" id="PTHR32071">
    <property type="entry name" value="TRANSCRIPTIONAL REGULATORY PROTEIN"/>
    <property type="match status" value="1"/>
</dbReference>
<organism evidence="6 7">
    <name type="scientific">Enhygromyxa salina</name>
    <dbReference type="NCBI Taxonomy" id="215803"/>
    <lineage>
        <taxon>Bacteria</taxon>
        <taxon>Pseudomonadati</taxon>
        <taxon>Myxococcota</taxon>
        <taxon>Polyangia</taxon>
        <taxon>Nannocystales</taxon>
        <taxon>Nannocystaceae</taxon>
        <taxon>Enhygromyxa</taxon>
    </lineage>
</organism>
<keyword evidence="4" id="KW-0804">Transcription</keyword>
<dbReference type="FunFam" id="3.40.50.300:FF:000006">
    <property type="entry name" value="DNA-binding transcriptional regulator NtrC"/>
    <property type="match status" value="1"/>
</dbReference>
<proteinExistence type="predicted"/>
<dbReference type="InterPro" id="IPR002078">
    <property type="entry name" value="Sigma_54_int"/>
</dbReference>
<comment type="caution">
    <text evidence="6">The sequence shown here is derived from an EMBL/GenBank/DDBJ whole genome shotgun (WGS) entry which is preliminary data.</text>
</comment>
<gene>
    <name evidence="6" type="ORF">DB30_04175</name>
</gene>
<dbReference type="PROSITE" id="PS00688">
    <property type="entry name" value="SIGMA54_INTERACT_3"/>
    <property type="match status" value="1"/>
</dbReference>
<evidence type="ECO:0000313" key="6">
    <source>
        <dbReference type="EMBL" id="KIG16702.1"/>
    </source>
</evidence>
<keyword evidence="1" id="KW-0547">Nucleotide-binding</keyword>
<dbReference type="RefSeq" id="WP_052549147.1">
    <property type="nucleotide sequence ID" value="NZ_JMCC02000033.1"/>
</dbReference>
<dbReference type="Pfam" id="PF25601">
    <property type="entry name" value="AAA_lid_14"/>
    <property type="match status" value="1"/>
</dbReference>
<dbReference type="InterPro" id="IPR027417">
    <property type="entry name" value="P-loop_NTPase"/>
</dbReference>
<dbReference type="SUPFAM" id="SSF55781">
    <property type="entry name" value="GAF domain-like"/>
    <property type="match status" value="1"/>
</dbReference>
<dbReference type="SUPFAM" id="SSF52540">
    <property type="entry name" value="P-loop containing nucleoside triphosphate hydrolases"/>
    <property type="match status" value="1"/>
</dbReference>
<accession>A0A0C2D9W6</accession>
<dbReference type="InterPro" id="IPR058031">
    <property type="entry name" value="AAA_lid_NorR"/>
</dbReference>
<dbReference type="SUPFAM" id="SSF46689">
    <property type="entry name" value="Homeodomain-like"/>
    <property type="match status" value="1"/>
</dbReference>
<evidence type="ECO:0000256" key="1">
    <source>
        <dbReference type="ARBA" id="ARBA00022741"/>
    </source>
</evidence>